<dbReference type="Proteomes" id="UP000016562">
    <property type="component" value="Unassembled WGS sequence"/>
</dbReference>
<dbReference type="PANTHER" id="PTHR43800">
    <property type="entry name" value="PEPTIDYL-LYSINE N-ACETYLTRANSFERASE YJAB"/>
    <property type="match status" value="1"/>
</dbReference>
<dbReference type="OrthoDB" id="9789605at2"/>
<keyword evidence="5" id="KW-1185">Reference proteome</keyword>
<dbReference type="STRING" id="1219080.VEZ01S_12_00170"/>
<organism evidence="4 5">
    <name type="scientific">Vibrio ezurae NBRC 102218</name>
    <dbReference type="NCBI Taxonomy" id="1219080"/>
    <lineage>
        <taxon>Bacteria</taxon>
        <taxon>Pseudomonadati</taxon>
        <taxon>Pseudomonadota</taxon>
        <taxon>Gammaproteobacteria</taxon>
        <taxon>Vibrionales</taxon>
        <taxon>Vibrionaceae</taxon>
        <taxon>Vibrio</taxon>
    </lineage>
</organism>
<dbReference type="RefSeq" id="WP_021713132.1">
    <property type="nucleotide sequence ID" value="NZ_BATM01000012.1"/>
</dbReference>
<comment type="caution">
    <text evidence="4">The sequence shown here is derived from an EMBL/GenBank/DDBJ whole genome shotgun (WGS) entry which is preliminary data.</text>
</comment>
<dbReference type="AlphaFoldDB" id="U3B1V2"/>
<dbReference type="PROSITE" id="PS51186">
    <property type="entry name" value="GNAT"/>
    <property type="match status" value="1"/>
</dbReference>
<keyword evidence="1 4" id="KW-0808">Transferase</keyword>
<dbReference type="SUPFAM" id="SSF55729">
    <property type="entry name" value="Acyl-CoA N-acyltransferases (Nat)"/>
    <property type="match status" value="1"/>
</dbReference>
<evidence type="ECO:0000259" key="3">
    <source>
        <dbReference type="PROSITE" id="PS51186"/>
    </source>
</evidence>
<sequence>MIREYQAKDIESVLDIWLTASIQAHDFVGAEFWQSQVSNMRDIYIPASKTYIFEKNGEVTGFYSLHQNLLAAIFVSPANQGQGMGKQLIAHAKGQCTDLTLNVYKENQTAYRFYLSQGFSLDNEHRCEHTGCAEYAMSMSCK</sequence>
<dbReference type="eggNOG" id="COG0456">
    <property type="taxonomic scope" value="Bacteria"/>
</dbReference>
<dbReference type="CDD" id="cd04301">
    <property type="entry name" value="NAT_SF"/>
    <property type="match status" value="1"/>
</dbReference>
<proteinExistence type="predicted"/>
<protein>
    <submittedName>
        <fullName evidence="4">Putative acetyltransferase</fullName>
    </submittedName>
</protein>
<dbReference type="GO" id="GO:0016747">
    <property type="term" value="F:acyltransferase activity, transferring groups other than amino-acyl groups"/>
    <property type="evidence" value="ECO:0007669"/>
    <property type="project" value="InterPro"/>
</dbReference>
<reference evidence="4 5" key="1">
    <citation type="submission" date="2013-09" db="EMBL/GenBank/DDBJ databases">
        <title>Whole genome shotgun sequence of Vibrio ezurae NBRC 102218.</title>
        <authorList>
            <person name="Yoshida I."/>
            <person name="Hosoyama A."/>
            <person name="Numata M."/>
            <person name="Hashimoto M."/>
            <person name="Hosoyama Y."/>
            <person name="Tsuchikane K."/>
            <person name="Noguchi M."/>
            <person name="Hirakata S."/>
            <person name="Ichikawa N."/>
            <person name="Ohji S."/>
            <person name="Yamazoe A."/>
            <person name="Fujita N."/>
        </authorList>
    </citation>
    <scope>NUCLEOTIDE SEQUENCE [LARGE SCALE GENOMIC DNA]</scope>
    <source>
        <strain evidence="4 5">NBRC 102218</strain>
    </source>
</reference>
<gene>
    <name evidence="4" type="ORF">VEZ01S_12_00170</name>
</gene>
<evidence type="ECO:0000313" key="5">
    <source>
        <dbReference type="Proteomes" id="UP000016562"/>
    </source>
</evidence>
<feature type="domain" description="N-acetyltransferase" evidence="3">
    <location>
        <begin position="1"/>
        <end position="142"/>
    </location>
</feature>
<accession>U3B1V2</accession>
<dbReference type="Gene3D" id="3.40.630.30">
    <property type="match status" value="1"/>
</dbReference>
<dbReference type="InterPro" id="IPR016181">
    <property type="entry name" value="Acyl_CoA_acyltransferase"/>
</dbReference>
<dbReference type="PANTHER" id="PTHR43800:SF1">
    <property type="entry name" value="PEPTIDYL-LYSINE N-ACETYLTRANSFERASE YJAB"/>
    <property type="match status" value="1"/>
</dbReference>
<dbReference type="InterPro" id="IPR000182">
    <property type="entry name" value="GNAT_dom"/>
</dbReference>
<evidence type="ECO:0000256" key="1">
    <source>
        <dbReference type="ARBA" id="ARBA00022679"/>
    </source>
</evidence>
<dbReference type="Pfam" id="PF13673">
    <property type="entry name" value="Acetyltransf_10"/>
    <property type="match status" value="1"/>
</dbReference>
<keyword evidence="2" id="KW-0012">Acyltransferase</keyword>
<dbReference type="NCBIfam" id="NF007853">
    <property type="entry name" value="PRK10562.1"/>
    <property type="match status" value="1"/>
</dbReference>
<name>U3B1V2_9VIBR</name>
<dbReference type="EMBL" id="BATM01000012">
    <property type="protein sequence ID" value="GAD79422.1"/>
    <property type="molecule type" value="Genomic_DNA"/>
</dbReference>
<evidence type="ECO:0000256" key="2">
    <source>
        <dbReference type="ARBA" id="ARBA00023315"/>
    </source>
</evidence>
<evidence type="ECO:0000313" key="4">
    <source>
        <dbReference type="EMBL" id="GAD79422.1"/>
    </source>
</evidence>